<sequence length="125" mass="13476">MAELVECSDDFRVERAHLAVSVGSGDVEVLSTPSLLAFVESVASRCLSGAVSPGYTTVGTYVELRHKAPAPQGATVKVTVRVENFDGKRARLSFRAECCGRLVGEGVHERVVVNKDDFLRRAGVR</sequence>
<proteinExistence type="predicted"/>
<keyword evidence="3" id="KW-1185">Reference proteome</keyword>
<dbReference type="KEGG" id="asc:ASAC_0040"/>
<dbReference type="Pfam" id="PF22636">
    <property type="entry name" value="FlK"/>
    <property type="match status" value="1"/>
</dbReference>
<dbReference type="PANTHER" id="PTHR36934:SF1">
    <property type="entry name" value="THIOESTERASE DOMAIN-CONTAINING PROTEIN"/>
    <property type="match status" value="1"/>
</dbReference>
<feature type="domain" description="Fluoroacetyl-CoA-specific thioesterase-like" evidence="1">
    <location>
        <begin position="13"/>
        <end position="116"/>
    </location>
</feature>
<accession>D9PZG0</accession>
<organism evidence="2 3">
    <name type="scientific">Acidilobus saccharovorans (strain DSM 16705 / JCM 18335 / VKM B-2471 / 345-15)</name>
    <dbReference type="NCBI Taxonomy" id="666510"/>
    <lineage>
        <taxon>Archaea</taxon>
        <taxon>Thermoproteota</taxon>
        <taxon>Thermoprotei</taxon>
        <taxon>Acidilobales</taxon>
        <taxon>Acidilobaceae</taxon>
        <taxon>Acidilobus</taxon>
    </lineage>
</organism>
<dbReference type="eggNOG" id="arCOG04331">
    <property type="taxonomic scope" value="Archaea"/>
</dbReference>
<dbReference type="OrthoDB" id="359228at2157"/>
<dbReference type="SUPFAM" id="SSF54637">
    <property type="entry name" value="Thioesterase/thiol ester dehydrase-isomerase"/>
    <property type="match status" value="1"/>
</dbReference>
<dbReference type="RefSeq" id="WP_013265960.1">
    <property type="nucleotide sequence ID" value="NC_014374.1"/>
</dbReference>
<evidence type="ECO:0000313" key="2">
    <source>
        <dbReference type="EMBL" id="ADL18448.1"/>
    </source>
</evidence>
<reference evidence="2 3" key="1">
    <citation type="journal article" date="2010" name="Appl. Environ. Microbiol.">
        <title>The genome sequence of the crenarchaeon Acidilobus saccharovorans supports a new order, Acidilobales, and suggests an important ecological role in terrestrial acidic hot springs.</title>
        <authorList>
            <person name="Mardanov A.V."/>
            <person name="Svetlitchnyi V.A."/>
            <person name="Beletsky A.V."/>
            <person name="Prokofeva M.I."/>
            <person name="Bonch-Osmolovskaya E.A."/>
            <person name="Ravin N.V."/>
            <person name="Skryabin K.G."/>
        </authorList>
    </citation>
    <scope>NUCLEOTIDE SEQUENCE [LARGE SCALE GENOMIC DNA]</scope>
    <source>
        <strain evidence="3">DSM 16705 / JCM 18335 / VKM B-2471 / 345-15</strain>
    </source>
</reference>
<name>D9PZG0_ACIS3</name>
<dbReference type="PIRSF" id="PIRSF014972">
    <property type="entry name" value="FlK"/>
    <property type="match status" value="1"/>
</dbReference>
<dbReference type="GeneID" id="9498251"/>
<dbReference type="Proteomes" id="UP000000346">
    <property type="component" value="Chromosome"/>
</dbReference>
<dbReference type="InterPro" id="IPR029069">
    <property type="entry name" value="HotDog_dom_sf"/>
</dbReference>
<dbReference type="EMBL" id="CP001742">
    <property type="protein sequence ID" value="ADL18448.1"/>
    <property type="molecule type" value="Genomic_DNA"/>
</dbReference>
<evidence type="ECO:0000313" key="3">
    <source>
        <dbReference type="Proteomes" id="UP000000346"/>
    </source>
</evidence>
<protein>
    <submittedName>
        <fullName evidence="2">Predicted thioesterase</fullName>
    </submittedName>
</protein>
<evidence type="ECO:0000259" key="1">
    <source>
        <dbReference type="Pfam" id="PF22636"/>
    </source>
</evidence>
<dbReference type="STRING" id="666510.ASAC_0040"/>
<dbReference type="HOGENOM" id="CLU_119426_2_0_2"/>
<dbReference type="Gene3D" id="3.10.129.10">
    <property type="entry name" value="Hotdog Thioesterase"/>
    <property type="match status" value="1"/>
</dbReference>
<dbReference type="InterPro" id="IPR054485">
    <property type="entry name" value="FlK-like_dom"/>
</dbReference>
<dbReference type="PANTHER" id="PTHR36934">
    <property type="entry name" value="BLR0278 PROTEIN"/>
    <property type="match status" value="1"/>
</dbReference>
<dbReference type="InterPro" id="IPR025540">
    <property type="entry name" value="FlK"/>
</dbReference>
<gene>
    <name evidence="2" type="ordered locus">ASAC_0040</name>
</gene>
<dbReference type="InParanoid" id="D9PZG0"/>
<dbReference type="AlphaFoldDB" id="D9PZG0"/>